<dbReference type="InterPro" id="IPR002048">
    <property type="entry name" value="EF_hand_dom"/>
</dbReference>
<feature type="region of interest" description="Disordered" evidence="2">
    <location>
        <begin position="1"/>
        <end position="24"/>
    </location>
</feature>
<dbReference type="PANTHER" id="PTHR34574:SF2">
    <property type="entry name" value="CALCIUM-BINDING EF-HAND FAMILY PROTEIN"/>
    <property type="match status" value="1"/>
</dbReference>
<proteinExistence type="predicted"/>
<name>A0AAE1WXZ4_9LAMI</name>
<evidence type="ECO:0000313" key="5">
    <source>
        <dbReference type="Proteomes" id="UP001289374"/>
    </source>
</evidence>
<gene>
    <name evidence="4" type="ORF">Sango_0887800</name>
</gene>
<feature type="domain" description="EF-hand" evidence="3">
    <location>
        <begin position="315"/>
        <end position="350"/>
    </location>
</feature>
<dbReference type="Proteomes" id="UP001289374">
    <property type="component" value="Unassembled WGS sequence"/>
</dbReference>
<accession>A0AAE1WXZ4</accession>
<evidence type="ECO:0000259" key="3">
    <source>
        <dbReference type="PROSITE" id="PS50222"/>
    </source>
</evidence>
<sequence>MHKNSSGSMKEKSSSSSISSTSHEVMDGSDIMELVENEKVFSNFVDHKFQELDIDCDGKLSVQELQPAVNDIGAALGLPAQGTSPHSDHIYAEVLNEFTHGTQEKISKTEFKEVLSDFLLGMAAGLKRDPVIILRIDGEDLHEFVKSPTFEPEMLSIYSEIELPDGSLKDYIIKAFQKLTVDQGMPPATDPWVTSNILEPALESLGNALQQPVSQETFLAEFKRAAENVVQLLKEQPTIVAHSQNTFDGSGIRRLLSNKFELDKSLCILYNADTGFCFKGCTRDRNGKISKEYLGVALDSLAASAGLPPLGAVDQMDDIMNEAIKMFDAGDSKTVKEDEFKKLLTEILGSIMLQLEGNPVSVSINSVVHEPIASSSTLLQPPSP</sequence>
<keyword evidence="1" id="KW-0106">Calcium</keyword>
<dbReference type="PROSITE" id="PS50222">
    <property type="entry name" value="EF_HAND_2"/>
    <property type="match status" value="2"/>
</dbReference>
<keyword evidence="5" id="KW-1185">Reference proteome</keyword>
<feature type="domain" description="EF-hand" evidence="3">
    <location>
        <begin position="40"/>
        <end position="75"/>
    </location>
</feature>
<reference evidence="4" key="1">
    <citation type="submission" date="2020-06" db="EMBL/GenBank/DDBJ databases">
        <authorList>
            <person name="Li T."/>
            <person name="Hu X."/>
            <person name="Zhang T."/>
            <person name="Song X."/>
            <person name="Zhang H."/>
            <person name="Dai N."/>
            <person name="Sheng W."/>
            <person name="Hou X."/>
            <person name="Wei L."/>
        </authorList>
    </citation>
    <scope>NUCLEOTIDE SEQUENCE</scope>
    <source>
        <strain evidence="4">K16</strain>
        <tissue evidence="4">Leaf</tissue>
    </source>
</reference>
<dbReference type="AlphaFoldDB" id="A0AAE1WXZ4"/>
<dbReference type="PROSITE" id="PS00018">
    <property type="entry name" value="EF_HAND_1"/>
    <property type="match status" value="1"/>
</dbReference>
<dbReference type="InterPro" id="IPR018247">
    <property type="entry name" value="EF_Hand_1_Ca_BS"/>
</dbReference>
<comment type="caution">
    <text evidence="4">The sequence shown here is derived from an EMBL/GenBank/DDBJ whole genome shotgun (WGS) entry which is preliminary data.</text>
</comment>
<dbReference type="GO" id="GO:0005509">
    <property type="term" value="F:calcium ion binding"/>
    <property type="evidence" value="ECO:0007669"/>
    <property type="project" value="InterPro"/>
</dbReference>
<dbReference type="EMBL" id="JACGWL010000005">
    <property type="protein sequence ID" value="KAK4401471.1"/>
    <property type="molecule type" value="Genomic_DNA"/>
</dbReference>
<dbReference type="Pfam" id="PF13499">
    <property type="entry name" value="EF-hand_7"/>
    <property type="match status" value="1"/>
</dbReference>
<evidence type="ECO:0000313" key="4">
    <source>
        <dbReference type="EMBL" id="KAK4401471.1"/>
    </source>
</evidence>
<evidence type="ECO:0000256" key="2">
    <source>
        <dbReference type="SAM" id="MobiDB-lite"/>
    </source>
</evidence>
<protein>
    <recommendedName>
        <fullName evidence="3">EF-hand domain-containing protein</fullName>
    </recommendedName>
</protein>
<dbReference type="SMART" id="SM00054">
    <property type="entry name" value="EFh"/>
    <property type="match status" value="3"/>
</dbReference>
<dbReference type="SUPFAM" id="SSF47473">
    <property type="entry name" value="EF-hand"/>
    <property type="match status" value="1"/>
</dbReference>
<dbReference type="Gene3D" id="1.10.238.10">
    <property type="entry name" value="EF-hand"/>
    <property type="match status" value="2"/>
</dbReference>
<organism evidence="4 5">
    <name type="scientific">Sesamum angolense</name>
    <dbReference type="NCBI Taxonomy" id="2727404"/>
    <lineage>
        <taxon>Eukaryota</taxon>
        <taxon>Viridiplantae</taxon>
        <taxon>Streptophyta</taxon>
        <taxon>Embryophyta</taxon>
        <taxon>Tracheophyta</taxon>
        <taxon>Spermatophyta</taxon>
        <taxon>Magnoliopsida</taxon>
        <taxon>eudicotyledons</taxon>
        <taxon>Gunneridae</taxon>
        <taxon>Pentapetalae</taxon>
        <taxon>asterids</taxon>
        <taxon>lamiids</taxon>
        <taxon>Lamiales</taxon>
        <taxon>Pedaliaceae</taxon>
        <taxon>Sesamum</taxon>
    </lineage>
</organism>
<dbReference type="PANTHER" id="PTHR34574">
    <property type="entry name" value="CALCIUM-BINDING EF-HAND FAMILY PROTEIN-RELATED"/>
    <property type="match status" value="1"/>
</dbReference>
<feature type="compositionally biased region" description="Low complexity" evidence="2">
    <location>
        <begin position="1"/>
        <end position="22"/>
    </location>
</feature>
<dbReference type="InterPro" id="IPR011992">
    <property type="entry name" value="EF-hand-dom_pair"/>
</dbReference>
<reference evidence="4" key="2">
    <citation type="journal article" date="2024" name="Plant">
        <title>Genomic evolution and insights into agronomic trait innovations of Sesamum species.</title>
        <authorList>
            <person name="Miao H."/>
            <person name="Wang L."/>
            <person name="Qu L."/>
            <person name="Liu H."/>
            <person name="Sun Y."/>
            <person name="Le M."/>
            <person name="Wang Q."/>
            <person name="Wei S."/>
            <person name="Zheng Y."/>
            <person name="Lin W."/>
            <person name="Duan Y."/>
            <person name="Cao H."/>
            <person name="Xiong S."/>
            <person name="Wang X."/>
            <person name="Wei L."/>
            <person name="Li C."/>
            <person name="Ma Q."/>
            <person name="Ju M."/>
            <person name="Zhao R."/>
            <person name="Li G."/>
            <person name="Mu C."/>
            <person name="Tian Q."/>
            <person name="Mei H."/>
            <person name="Zhang T."/>
            <person name="Gao T."/>
            <person name="Zhang H."/>
        </authorList>
    </citation>
    <scope>NUCLEOTIDE SEQUENCE</scope>
    <source>
        <strain evidence="4">K16</strain>
    </source>
</reference>
<evidence type="ECO:0000256" key="1">
    <source>
        <dbReference type="ARBA" id="ARBA00022837"/>
    </source>
</evidence>